<dbReference type="InterPro" id="IPR035969">
    <property type="entry name" value="Rab-GAP_TBC_sf"/>
</dbReference>
<evidence type="ECO:0000259" key="11">
    <source>
        <dbReference type="PROSITE" id="PS51886"/>
    </source>
</evidence>
<dbReference type="PROSITE" id="PS51886">
    <property type="entry name" value="TLDC"/>
    <property type="match status" value="1"/>
</dbReference>
<reference evidence="12" key="2">
    <citation type="submission" date="2025-09" db="UniProtKB">
        <authorList>
            <consortium name="Ensembl"/>
        </authorList>
    </citation>
    <scope>IDENTIFICATION</scope>
</reference>
<accession>A0A669F0Z7</accession>
<dbReference type="Pfam" id="PF07534">
    <property type="entry name" value="TLD"/>
    <property type="match status" value="2"/>
</dbReference>
<dbReference type="PANTHER" id="PTHR23354:SF122">
    <property type="entry name" value="GTPASE-ACTIVATING PROTEIN SKYWALKER"/>
    <property type="match status" value="1"/>
</dbReference>
<dbReference type="Pfam" id="PF00566">
    <property type="entry name" value="RabGAP-TBC"/>
    <property type="match status" value="1"/>
</dbReference>
<comment type="subcellular location">
    <subcellularLocation>
        <location evidence="1">Cytoplasmic vesicle membrane</location>
    </subcellularLocation>
    <subcellularLocation>
        <location evidence="2">Endomembrane system</location>
        <topology evidence="2">Peripheral membrane protein</topology>
    </subcellularLocation>
    <subcellularLocation>
        <location evidence="8">Synapse</location>
    </subcellularLocation>
</comment>
<dbReference type="InterPro" id="IPR000195">
    <property type="entry name" value="Rab-GAP-TBC_dom"/>
</dbReference>
<dbReference type="GO" id="GO:0030659">
    <property type="term" value="C:cytoplasmic vesicle membrane"/>
    <property type="evidence" value="ECO:0007669"/>
    <property type="project" value="UniProtKB-SubCell"/>
</dbReference>
<dbReference type="PANTHER" id="PTHR23354">
    <property type="entry name" value="NUCLEOLAR PROTEIN 7/ESTROGEN RECEPTOR COACTIVATOR-RELATED"/>
    <property type="match status" value="1"/>
</dbReference>
<evidence type="ECO:0000256" key="7">
    <source>
        <dbReference type="ARBA" id="ARBA00023329"/>
    </source>
</evidence>
<feature type="compositionally biased region" description="Polar residues" evidence="10">
    <location>
        <begin position="512"/>
        <end position="534"/>
    </location>
</feature>
<evidence type="ECO:0000256" key="2">
    <source>
        <dbReference type="ARBA" id="ARBA00004184"/>
    </source>
</evidence>
<evidence type="ECO:0000256" key="8">
    <source>
        <dbReference type="ARBA" id="ARBA00034103"/>
    </source>
</evidence>
<dbReference type="AlphaFoldDB" id="A0A669F0Z7"/>
<keyword evidence="5" id="KW-0770">Synapse</keyword>
<dbReference type="InParanoid" id="A0A669F0Z7"/>
<organism evidence="12 13">
    <name type="scientific">Oreochromis niloticus</name>
    <name type="common">Nile tilapia</name>
    <name type="synonym">Tilapia nilotica</name>
    <dbReference type="NCBI Taxonomy" id="8128"/>
    <lineage>
        <taxon>Eukaryota</taxon>
        <taxon>Metazoa</taxon>
        <taxon>Chordata</taxon>
        <taxon>Craniata</taxon>
        <taxon>Vertebrata</taxon>
        <taxon>Euteleostomi</taxon>
        <taxon>Actinopterygii</taxon>
        <taxon>Neopterygii</taxon>
        <taxon>Teleostei</taxon>
        <taxon>Neoteleostei</taxon>
        <taxon>Acanthomorphata</taxon>
        <taxon>Ovalentaria</taxon>
        <taxon>Cichlomorphae</taxon>
        <taxon>Cichliformes</taxon>
        <taxon>Cichlidae</taxon>
        <taxon>African cichlids</taxon>
        <taxon>Pseudocrenilabrinae</taxon>
        <taxon>Oreochromini</taxon>
        <taxon>Oreochromis</taxon>
    </lineage>
</organism>
<evidence type="ECO:0000256" key="3">
    <source>
        <dbReference type="ARBA" id="ARBA00011546"/>
    </source>
</evidence>
<dbReference type="Ensembl" id="ENSONIT00000039591.1">
    <property type="protein sequence ID" value="ENSONIP00000077156.1"/>
    <property type="gene ID" value="ENSONIG00000020026.2"/>
</dbReference>
<keyword evidence="6" id="KW-0472">Membrane</keyword>
<evidence type="ECO:0000256" key="1">
    <source>
        <dbReference type="ARBA" id="ARBA00004156"/>
    </source>
</evidence>
<dbReference type="Gene3D" id="1.10.472.80">
    <property type="entry name" value="Ypt/Rab-GAP domain of gyp1p, domain 3"/>
    <property type="match status" value="1"/>
</dbReference>
<feature type="region of interest" description="Disordered" evidence="10">
    <location>
        <begin position="512"/>
        <end position="541"/>
    </location>
</feature>
<keyword evidence="13" id="KW-1185">Reference proteome</keyword>
<dbReference type="SMART" id="SM00584">
    <property type="entry name" value="TLDc"/>
    <property type="match status" value="1"/>
</dbReference>
<dbReference type="GO" id="GO:0012505">
    <property type="term" value="C:endomembrane system"/>
    <property type="evidence" value="ECO:0007669"/>
    <property type="project" value="UniProtKB-SubCell"/>
</dbReference>
<evidence type="ECO:0000256" key="10">
    <source>
        <dbReference type="SAM" id="MobiDB-lite"/>
    </source>
</evidence>
<comment type="subunit">
    <text evidence="3">Interacts with ARF6.</text>
</comment>
<dbReference type="SUPFAM" id="SSF47923">
    <property type="entry name" value="Ypt/Rab-GAP domain of gyp1p"/>
    <property type="match status" value="1"/>
</dbReference>
<reference evidence="12" key="1">
    <citation type="submission" date="2025-08" db="UniProtKB">
        <authorList>
            <consortium name="Ensembl"/>
        </authorList>
    </citation>
    <scope>IDENTIFICATION</scope>
</reference>
<evidence type="ECO:0000313" key="13">
    <source>
        <dbReference type="Proteomes" id="UP000005207"/>
    </source>
</evidence>
<dbReference type="GeneTree" id="ENSGT00410000025739"/>
<sequence>MAEEDYGSFVDWNQMGDLAKSSGPTKVDTKDLKEFKQMARQGYWAKNHKLRAQVYQQLIKAIPCRTVTPDAAVYRDIMGNAAAKKTSTNVPLPEFVDGNPIPRYCLKPEAVASAHQIINCLAGQFPDISHCPALPAVTSLLLHFSVDEAQCFEHVSRILACNEPGKRLVDQTFLAYESSCMTFGDLANKYCTAAHKLIVATAQDVMDVYSDWQRWVLGDLPFSHVVRVLDVYLVEGYKVLYRVAVALLKFYRKHKMGAQGGQGNQQQEDSNKIKADIQAFVKGIASTVTPDKLLEKAFSIRLFSRKEITLLQLTNEKSLQQKGITVKQKRCRRNVQLALNPDTFSSEIVSAKEMHDIWSWIPERFALCQPQLLFTTSTHGCSLNRFYSHCEGHEPTLLLIRTTDGDLGCLYELSVMTLEPALHLLHPLWWSDPPACRGSSEQKDCCHRLQSKTQWSLTVCGAFLSTDWEERKRGGNKLSFFGTGECFVFRLKPEMERYEWIVIRHPELASSIKTQNQEETATSEDQITDGNRLQQPEKPPGELSPFLSARHFNLNSKNTSMFMAGNVDSIIVGGGDGNALYIDSELNHGRTGSCTTFDNPPLCAESFQISLLEVWGFQDTMAS</sequence>
<keyword evidence="7" id="KW-0968">Cytoplasmic vesicle</keyword>
<comment type="function">
    <text evidence="9">May act as a GTPase-activating protein for Rab family protein(s). Involved in neuronal projections development, probably through a negative modulation of ARF6 function. Involved in the regulation of synaptic vesicle trafficking.</text>
</comment>
<name>A0A669F0Z7_ORENI</name>
<protein>
    <recommendedName>
        <fullName evidence="4">TBC1 domain family member 24</fullName>
    </recommendedName>
</protein>
<dbReference type="InterPro" id="IPR006571">
    <property type="entry name" value="TLDc_dom"/>
</dbReference>
<feature type="domain" description="TLDc" evidence="11">
    <location>
        <begin position="347"/>
        <end position="618"/>
    </location>
</feature>
<evidence type="ECO:0000256" key="5">
    <source>
        <dbReference type="ARBA" id="ARBA00023018"/>
    </source>
</evidence>
<evidence type="ECO:0000313" key="12">
    <source>
        <dbReference type="Ensembl" id="ENSONIP00000077156.1"/>
    </source>
</evidence>
<dbReference type="GO" id="GO:0045202">
    <property type="term" value="C:synapse"/>
    <property type="evidence" value="ECO:0007669"/>
    <property type="project" value="UniProtKB-SubCell"/>
</dbReference>
<evidence type="ECO:0000256" key="6">
    <source>
        <dbReference type="ARBA" id="ARBA00023136"/>
    </source>
</evidence>
<proteinExistence type="predicted"/>
<dbReference type="OMA" id="NTSMFMS"/>
<evidence type="ECO:0000256" key="4">
    <source>
        <dbReference type="ARBA" id="ARBA00014206"/>
    </source>
</evidence>
<dbReference type="Proteomes" id="UP000005207">
    <property type="component" value="Unplaced"/>
</dbReference>
<evidence type="ECO:0000256" key="9">
    <source>
        <dbReference type="ARBA" id="ARBA00046245"/>
    </source>
</evidence>
<gene>
    <name evidence="12" type="primary">TBC1D24</name>
    <name evidence="12" type="synonym">tbc1d24</name>
</gene>